<name>A0A5S9MEE2_BACIA</name>
<feature type="domain" description="NADP-dependent oxidoreductase" evidence="1">
    <location>
        <begin position="7"/>
        <end position="96"/>
    </location>
</feature>
<dbReference type="InterPro" id="IPR053135">
    <property type="entry name" value="AKR2_Oxidoreductase"/>
</dbReference>
<evidence type="ECO:0000313" key="2">
    <source>
        <dbReference type="EMBL" id="BBP90484.1"/>
    </source>
</evidence>
<dbReference type="EMBL" id="AP021906">
    <property type="protein sequence ID" value="BBP90484.1"/>
    <property type="molecule type" value="Genomic_DNA"/>
</dbReference>
<dbReference type="PANTHER" id="PTHR43312">
    <property type="entry name" value="D-THREO-ALDOSE 1-DEHYDROGENASE"/>
    <property type="match status" value="1"/>
</dbReference>
<dbReference type="SUPFAM" id="SSF51430">
    <property type="entry name" value="NAD(P)-linked oxidoreductase"/>
    <property type="match status" value="1"/>
</dbReference>
<evidence type="ECO:0000313" key="3">
    <source>
        <dbReference type="Proteomes" id="UP000464658"/>
    </source>
</evidence>
<organism evidence="2 3">
    <name type="scientific">Bacillus safensis</name>
    <dbReference type="NCBI Taxonomy" id="561879"/>
    <lineage>
        <taxon>Bacteria</taxon>
        <taxon>Bacillati</taxon>
        <taxon>Bacillota</taxon>
        <taxon>Bacilli</taxon>
        <taxon>Bacillales</taxon>
        <taxon>Bacillaceae</taxon>
        <taxon>Bacillus</taxon>
    </lineage>
</organism>
<dbReference type="Gene3D" id="3.20.20.100">
    <property type="entry name" value="NADP-dependent oxidoreductase domain"/>
    <property type="match status" value="1"/>
</dbReference>
<dbReference type="PANTHER" id="PTHR43312:SF1">
    <property type="entry name" value="NADP-DEPENDENT OXIDOREDUCTASE DOMAIN-CONTAINING PROTEIN"/>
    <property type="match status" value="1"/>
</dbReference>
<sequence>MHGGTIDDPIDETIEAFEELVEEGVIRYYGISSIRPNVIKEYAKKSNIVSVMMQYSLLDRRPEEWFSLLEEQSISVVARGPLAKGLLTEKPLSQASAAIQKKRLSSIFI</sequence>
<proteinExistence type="predicted"/>
<dbReference type="Proteomes" id="UP000464658">
    <property type="component" value="Chromosome"/>
</dbReference>
<protein>
    <recommendedName>
        <fullName evidence="1">NADP-dependent oxidoreductase domain-containing protein</fullName>
    </recommendedName>
</protein>
<dbReference type="InterPro" id="IPR036812">
    <property type="entry name" value="NAD(P)_OxRdtase_dom_sf"/>
</dbReference>
<accession>A0A5S9MEE2</accession>
<evidence type="ECO:0000259" key="1">
    <source>
        <dbReference type="Pfam" id="PF00248"/>
    </source>
</evidence>
<dbReference type="AlphaFoldDB" id="A0A5S9MEE2"/>
<gene>
    <name evidence="2" type="ORF">BsIDN1_41020</name>
</gene>
<reference evidence="2 3" key="1">
    <citation type="submission" date="2019-12" db="EMBL/GenBank/DDBJ databases">
        <title>Full genome sequence of a Bacillus safensis strain isolated from commercially available natto in Indonesia.</title>
        <authorList>
            <person name="Yoshida M."/>
            <person name="Uomi M."/>
            <person name="Waturangi D."/>
            <person name="Ekaputri J.J."/>
            <person name="Setiamarga D.H.E."/>
        </authorList>
    </citation>
    <scope>NUCLEOTIDE SEQUENCE [LARGE SCALE GENOMIC DNA]</scope>
    <source>
        <strain evidence="2 3">IDN1</strain>
    </source>
</reference>
<dbReference type="InterPro" id="IPR023210">
    <property type="entry name" value="NADP_OxRdtase_dom"/>
</dbReference>
<dbReference type="Pfam" id="PF00248">
    <property type="entry name" value="Aldo_ket_red"/>
    <property type="match status" value="1"/>
</dbReference>